<dbReference type="AlphaFoldDB" id="D2GYG9"/>
<feature type="compositionally biased region" description="Low complexity" evidence="1">
    <location>
        <begin position="247"/>
        <end position="263"/>
    </location>
</feature>
<protein>
    <submittedName>
        <fullName evidence="2">Uncharacterized protein</fullName>
    </submittedName>
</protein>
<evidence type="ECO:0000256" key="1">
    <source>
        <dbReference type="SAM" id="MobiDB-lite"/>
    </source>
</evidence>
<proteinExistence type="predicted"/>
<sequence length="295" mass="33153">MRNECLLWTFQKEVYATVGIIDGEQGEFCSIQPREPREPKELNLISVPEWIQISLYSLTSKGTADTEISALNAKGTKDRVERSLELITMATFEICGMGVHYTLSWAFAKRIKGVELLSSKADLESLSVFPKPVWEGRERDQGLFSPRAPTTLVNTEEVRAGEPSGLAQSSRSETPPDVVASSSSSSSSSSEEEEELNERRSATRQRNTLRRRQRAPREERPTPPSKPASAYIGEDNYEYPQIKVDDLSSSPPSSPERSTSTLEMQPSRASPTSDIESVERKIYKAYKWLRYSYIS</sequence>
<organism evidence="2">
    <name type="scientific">Ailuropoda melanoleuca</name>
    <name type="common">Giant panda</name>
    <dbReference type="NCBI Taxonomy" id="9646"/>
    <lineage>
        <taxon>Eukaryota</taxon>
        <taxon>Metazoa</taxon>
        <taxon>Chordata</taxon>
        <taxon>Craniata</taxon>
        <taxon>Vertebrata</taxon>
        <taxon>Euteleostomi</taxon>
        <taxon>Mammalia</taxon>
        <taxon>Eutheria</taxon>
        <taxon>Laurasiatheria</taxon>
        <taxon>Carnivora</taxon>
        <taxon>Caniformia</taxon>
        <taxon>Ursidae</taxon>
        <taxon>Ailuropoda</taxon>
    </lineage>
</organism>
<dbReference type="InParanoid" id="D2GYG9"/>
<evidence type="ECO:0000313" key="2">
    <source>
        <dbReference type="EMBL" id="EFB30137.1"/>
    </source>
</evidence>
<dbReference type="EMBL" id="GL192380">
    <property type="protein sequence ID" value="EFB30137.1"/>
    <property type="molecule type" value="Genomic_DNA"/>
</dbReference>
<gene>
    <name evidence="2" type="ORF">PANDA_002035</name>
</gene>
<reference evidence="2" key="1">
    <citation type="journal article" date="2010" name="Nature">
        <title>The sequence and de novo assembly of the giant panda genome.</title>
        <authorList>
            <person name="Li R."/>
            <person name="Fan W."/>
            <person name="Tian G."/>
            <person name="Zhu H."/>
            <person name="He L."/>
            <person name="Cai J."/>
            <person name="Huang Q."/>
            <person name="Cai Q."/>
            <person name="Li B."/>
            <person name="Bai Y."/>
            <person name="Zhang Z."/>
            <person name="Zhang Y."/>
            <person name="Wang W."/>
            <person name="Li J."/>
            <person name="Wei F."/>
            <person name="Li H."/>
            <person name="Jian M."/>
            <person name="Li J."/>
            <person name="Zhang Z."/>
            <person name="Nielsen R."/>
            <person name="Li D."/>
            <person name="Gu W."/>
            <person name="Yang Z."/>
            <person name="Xuan Z."/>
            <person name="Ryder O.A."/>
            <person name="Leung F.C."/>
            <person name="Zhou Y."/>
            <person name="Cao J."/>
            <person name="Sun X."/>
            <person name="Fu Y."/>
            <person name="Fang X."/>
            <person name="Guo X."/>
            <person name="Wang B."/>
            <person name="Hou R."/>
            <person name="Shen F."/>
            <person name="Mu B."/>
            <person name="Ni P."/>
            <person name="Lin R."/>
            <person name="Qian W."/>
            <person name="Wang G."/>
            <person name="Yu C."/>
            <person name="Nie W."/>
            <person name="Wang J."/>
            <person name="Wu Z."/>
            <person name="Liang H."/>
            <person name="Min J."/>
            <person name="Wu Q."/>
            <person name="Cheng S."/>
            <person name="Ruan J."/>
            <person name="Wang M."/>
            <person name="Shi Z."/>
            <person name="Wen M."/>
            <person name="Liu B."/>
            <person name="Ren X."/>
            <person name="Zheng H."/>
            <person name="Dong D."/>
            <person name="Cook K."/>
            <person name="Shan G."/>
            <person name="Zhang H."/>
            <person name="Kosiol C."/>
            <person name="Xie X."/>
            <person name="Lu Z."/>
            <person name="Zheng H."/>
            <person name="Li Y."/>
            <person name="Steiner C.C."/>
            <person name="Lam T.T."/>
            <person name="Lin S."/>
            <person name="Zhang Q."/>
            <person name="Li G."/>
            <person name="Tian J."/>
            <person name="Gong T."/>
            <person name="Liu H."/>
            <person name="Zhang D."/>
            <person name="Fang L."/>
            <person name="Ye C."/>
            <person name="Zhang J."/>
            <person name="Hu W."/>
            <person name="Xu A."/>
            <person name="Ren Y."/>
            <person name="Zhang G."/>
            <person name="Bruford M.W."/>
            <person name="Li Q."/>
            <person name="Ma L."/>
            <person name="Guo Y."/>
            <person name="An N."/>
            <person name="Hu Y."/>
            <person name="Zheng Y."/>
            <person name="Shi Y."/>
            <person name="Li Z."/>
            <person name="Liu Q."/>
            <person name="Chen Y."/>
            <person name="Zhao J."/>
            <person name="Qu N."/>
            <person name="Zhao S."/>
            <person name="Tian F."/>
            <person name="Wang X."/>
            <person name="Wang H."/>
            <person name="Xu L."/>
            <person name="Liu X."/>
            <person name="Vinar T."/>
            <person name="Wang Y."/>
            <person name="Lam T.W."/>
            <person name="Yiu S.M."/>
            <person name="Liu S."/>
            <person name="Zhang H."/>
            <person name="Li D."/>
            <person name="Huang Y."/>
            <person name="Wang X."/>
            <person name="Yang G."/>
            <person name="Jiang Z."/>
            <person name="Wang J."/>
            <person name="Qin N."/>
            <person name="Li L."/>
            <person name="Li J."/>
            <person name="Bolund L."/>
            <person name="Kristiansen K."/>
            <person name="Wong G.K."/>
            <person name="Olson M."/>
            <person name="Zhang X."/>
            <person name="Li S."/>
            <person name="Yang H."/>
            <person name="Wang J."/>
            <person name="Wang J."/>
        </authorList>
    </citation>
    <scope>NUCLEOTIDE SEQUENCE [LARGE SCALE GENOMIC DNA]</scope>
</reference>
<feature type="region of interest" description="Disordered" evidence="1">
    <location>
        <begin position="140"/>
        <end position="276"/>
    </location>
</feature>
<accession>D2GYG9</accession>
<name>D2GYG9_AILME</name>